<name>A0A977PXM6_9CYAN</name>
<dbReference type="CDD" id="cd00077">
    <property type="entry name" value="HDc"/>
    <property type="match status" value="1"/>
</dbReference>
<dbReference type="InterPro" id="IPR037522">
    <property type="entry name" value="HD_GYP_dom"/>
</dbReference>
<evidence type="ECO:0000256" key="1">
    <source>
        <dbReference type="PROSITE-ProRule" id="PRU00169"/>
    </source>
</evidence>
<gene>
    <name evidence="4" type="ORF">KA717_09790</name>
</gene>
<dbReference type="Gene3D" id="3.40.50.2300">
    <property type="match status" value="1"/>
</dbReference>
<dbReference type="SUPFAM" id="SSF109604">
    <property type="entry name" value="HD-domain/PDEase-like"/>
    <property type="match status" value="1"/>
</dbReference>
<proteinExistence type="predicted"/>
<dbReference type="KEGG" id="wna:KA717_09790"/>
<dbReference type="Gene3D" id="1.10.3210.10">
    <property type="entry name" value="Hypothetical protein af1432"/>
    <property type="match status" value="1"/>
</dbReference>
<dbReference type="SMART" id="SM00448">
    <property type="entry name" value="REC"/>
    <property type="match status" value="1"/>
</dbReference>
<protein>
    <submittedName>
        <fullName evidence="4">Response regulator</fullName>
    </submittedName>
</protein>
<dbReference type="GO" id="GO:0000160">
    <property type="term" value="P:phosphorelay signal transduction system"/>
    <property type="evidence" value="ECO:0007669"/>
    <property type="project" value="InterPro"/>
</dbReference>
<dbReference type="InterPro" id="IPR003607">
    <property type="entry name" value="HD/PDEase_dom"/>
</dbReference>
<dbReference type="PANTHER" id="PTHR45228:SF1">
    <property type="entry name" value="CYCLIC DI-GMP PHOSPHODIESTERASE TM_0186"/>
    <property type="match status" value="1"/>
</dbReference>
<feature type="modified residue" description="4-aspartylphosphate" evidence="1">
    <location>
        <position position="48"/>
    </location>
</feature>
<evidence type="ECO:0000259" key="2">
    <source>
        <dbReference type="PROSITE" id="PS50110"/>
    </source>
</evidence>
<evidence type="ECO:0000259" key="3">
    <source>
        <dbReference type="PROSITE" id="PS51832"/>
    </source>
</evidence>
<dbReference type="AlphaFoldDB" id="A0A977PXM6"/>
<dbReference type="PANTHER" id="PTHR45228">
    <property type="entry name" value="CYCLIC DI-GMP PHOSPHODIESTERASE TM_0186-RELATED"/>
    <property type="match status" value="1"/>
</dbReference>
<dbReference type="InterPro" id="IPR001789">
    <property type="entry name" value="Sig_transdc_resp-reg_receiver"/>
</dbReference>
<dbReference type="Pfam" id="PF00072">
    <property type="entry name" value="Response_reg"/>
    <property type="match status" value="1"/>
</dbReference>
<feature type="domain" description="Response regulatory" evidence="2">
    <location>
        <begin position="1"/>
        <end position="115"/>
    </location>
</feature>
<dbReference type="PROSITE" id="PS50110">
    <property type="entry name" value="RESPONSE_REGULATORY"/>
    <property type="match status" value="1"/>
</dbReference>
<dbReference type="Pfam" id="PF13487">
    <property type="entry name" value="HD_5"/>
    <property type="match status" value="1"/>
</dbReference>
<keyword evidence="1" id="KW-0597">Phosphoprotein</keyword>
<feature type="domain" description="HD-GYP" evidence="3">
    <location>
        <begin position="123"/>
        <end position="318"/>
    </location>
</feature>
<dbReference type="Proteomes" id="UP001065613">
    <property type="component" value="Chromosome"/>
</dbReference>
<dbReference type="InterPro" id="IPR011006">
    <property type="entry name" value="CheY-like_superfamily"/>
</dbReference>
<accession>A0A977PXM6</accession>
<evidence type="ECO:0000313" key="4">
    <source>
        <dbReference type="EMBL" id="UXE62949.1"/>
    </source>
</evidence>
<dbReference type="EMBL" id="CP073041">
    <property type="protein sequence ID" value="UXE62949.1"/>
    <property type="molecule type" value="Genomic_DNA"/>
</dbReference>
<dbReference type="SUPFAM" id="SSF52172">
    <property type="entry name" value="CheY-like"/>
    <property type="match status" value="1"/>
</dbReference>
<organism evidence="4">
    <name type="scientific">Woronichinia naegeliana WA131</name>
    <dbReference type="NCBI Taxonomy" id="2824559"/>
    <lineage>
        <taxon>Bacteria</taxon>
        <taxon>Bacillati</taxon>
        <taxon>Cyanobacteriota</taxon>
        <taxon>Cyanophyceae</taxon>
        <taxon>Synechococcales</taxon>
        <taxon>Coelosphaeriaceae</taxon>
        <taxon>Woronichinia</taxon>
    </lineage>
</organism>
<dbReference type="PROSITE" id="PS51832">
    <property type="entry name" value="HD_GYP"/>
    <property type="match status" value="1"/>
</dbReference>
<dbReference type="InterPro" id="IPR052020">
    <property type="entry name" value="Cyclic_di-GMP/3'3'-cGAMP_PDE"/>
</dbReference>
<sequence>MVVDDHPYSRLATIDILKLDGYEILESDGNSDVVQEAIAENIDLLMLDIMVPQKKGLEICHEFRQHPQTAMIPAILMTVIDDAAVRIKAKEVGADACLLKPLDRTDLLPRVDLLLQKKRLTEWVDQIEQVLFRVAQVLDERHAEGASSFSLSQFAQIFGEYLKLEPEALQDLVFAARLHDIGTAAIPDAILLKQGKLTPTERELIKQHVLVGEKIFQPLAYRREIGKIMRHHHERWDGSGYPDGLQGEQIPWLAQVFQIIDIYNALTSDRPYKAAVSPDEALAILQQEAEQGWRNPQLVKKFADFIQEQDLIHEYRQNAPLCARMEASN</sequence>
<reference evidence="4" key="1">
    <citation type="submission" date="2021-04" db="EMBL/GenBank/DDBJ databases">
        <title>Genome sequence of Woronichinia naegeliana from Washington state freshwater lake bloom.</title>
        <authorList>
            <person name="Dreher T.W."/>
        </authorList>
    </citation>
    <scope>NUCLEOTIDE SEQUENCE</scope>
    <source>
        <strain evidence="4">WA131</strain>
    </source>
</reference>